<dbReference type="Gene3D" id="3.30.1520.10">
    <property type="entry name" value="Phox-like domain"/>
    <property type="match status" value="1"/>
</dbReference>
<feature type="compositionally biased region" description="Low complexity" evidence="5">
    <location>
        <begin position="1152"/>
        <end position="1167"/>
    </location>
</feature>
<feature type="compositionally biased region" description="Low complexity" evidence="5">
    <location>
        <begin position="836"/>
        <end position="866"/>
    </location>
</feature>
<evidence type="ECO:0000256" key="2">
    <source>
        <dbReference type="ARBA" id="ARBA00022737"/>
    </source>
</evidence>
<feature type="region of interest" description="Disordered" evidence="5">
    <location>
        <begin position="726"/>
        <end position="746"/>
    </location>
</feature>
<dbReference type="Pfam" id="PF13901">
    <property type="entry name" value="RH_dom"/>
    <property type="match status" value="1"/>
</dbReference>
<evidence type="ECO:0000259" key="6">
    <source>
        <dbReference type="SMART" id="SM01175"/>
    </source>
</evidence>
<protein>
    <recommendedName>
        <fullName evidence="6">Rubicon Homology domain-containing protein</fullName>
    </recommendedName>
</protein>
<dbReference type="InterPro" id="IPR036871">
    <property type="entry name" value="PX_dom_sf"/>
</dbReference>
<dbReference type="SMART" id="SM01175">
    <property type="entry name" value="DUF4206"/>
    <property type="match status" value="1"/>
</dbReference>
<feature type="compositionally biased region" description="Basic and acidic residues" evidence="5">
    <location>
        <begin position="69"/>
        <end position="80"/>
    </location>
</feature>
<feature type="compositionally biased region" description="Basic and acidic residues" evidence="5">
    <location>
        <begin position="16"/>
        <end position="27"/>
    </location>
</feature>
<feature type="compositionally biased region" description="Low complexity" evidence="5">
    <location>
        <begin position="256"/>
        <end position="296"/>
    </location>
</feature>
<feature type="compositionally biased region" description="Basic and acidic residues" evidence="5">
    <location>
        <begin position="210"/>
        <end position="225"/>
    </location>
</feature>
<comment type="caution">
    <text evidence="7">The sequence shown here is derived from an EMBL/GenBank/DDBJ whole genome shotgun (WGS) entry which is preliminary data.</text>
</comment>
<gene>
    <name evidence="7" type="ORF">DUNSADRAFT_8347</name>
</gene>
<evidence type="ECO:0000313" key="8">
    <source>
        <dbReference type="Proteomes" id="UP000815325"/>
    </source>
</evidence>
<feature type="region of interest" description="Disordered" evidence="5">
    <location>
        <begin position="1150"/>
        <end position="1175"/>
    </location>
</feature>
<feature type="region of interest" description="Disordered" evidence="5">
    <location>
        <begin position="835"/>
        <end position="884"/>
    </location>
</feature>
<feature type="region of interest" description="Disordered" evidence="5">
    <location>
        <begin position="917"/>
        <end position="954"/>
    </location>
</feature>
<accession>A0ABQ7GJQ2</accession>
<dbReference type="CDD" id="cd06093">
    <property type="entry name" value="PX_domain"/>
    <property type="match status" value="1"/>
</dbReference>
<feature type="domain" description="Rubicon Homology" evidence="6">
    <location>
        <begin position="1266"/>
        <end position="1411"/>
    </location>
</feature>
<keyword evidence="1" id="KW-0479">Metal-binding</keyword>
<evidence type="ECO:0000313" key="7">
    <source>
        <dbReference type="EMBL" id="KAF5834846.1"/>
    </source>
</evidence>
<dbReference type="InterPro" id="IPR025258">
    <property type="entry name" value="RH_dom"/>
</dbReference>
<feature type="compositionally biased region" description="Low complexity" evidence="5">
    <location>
        <begin position="1067"/>
        <end position="1083"/>
    </location>
</feature>
<keyword evidence="2" id="KW-0677">Repeat</keyword>
<reference evidence="7" key="1">
    <citation type="submission" date="2017-08" db="EMBL/GenBank/DDBJ databases">
        <authorList>
            <person name="Polle J.E."/>
            <person name="Barry K."/>
            <person name="Cushman J."/>
            <person name="Schmutz J."/>
            <person name="Tran D."/>
            <person name="Hathwaick L.T."/>
            <person name="Yim W.C."/>
            <person name="Jenkins J."/>
            <person name="Mckie-Krisberg Z.M."/>
            <person name="Prochnik S."/>
            <person name="Lindquist E."/>
            <person name="Dockter R.B."/>
            <person name="Adam C."/>
            <person name="Molina H."/>
            <person name="Bunkerborg J."/>
            <person name="Jin E."/>
            <person name="Buchheim M."/>
            <person name="Magnuson J."/>
        </authorList>
    </citation>
    <scope>NUCLEOTIDE SEQUENCE</scope>
    <source>
        <strain evidence="7">CCAP 19/18</strain>
    </source>
</reference>
<dbReference type="EMBL" id="MU069735">
    <property type="protein sequence ID" value="KAF5834846.1"/>
    <property type="molecule type" value="Genomic_DNA"/>
</dbReference>
<dbReference type="PANTHER" id="PTHR12326:SF3">
    <property type="entry name" value="DIFFERENTIALLY EXPRESSED IN FDCP 8 HOMOLOG"/>
    <property type="match status" value="1"/>
</dbReference>
<feature type="region of interest" description="Disordered" evidence="5">
    <location>
        <begin position="494"/>
        <end position="531"/>
    </location>
</feature>
<feature type="compositionally biased region" description="Polar residues" evidence="5">
    <location>
        <begin position="297"/>
        <end position="310"/>
    </location>
</feature>
<dbReference type="SUPFAM" id="SSF64268">
    <property type="entry name" value="PX domain"/>
    <property type="match status" value="1"/>
</dbReference>
<feature type="compositionally biased region" description="Low complexity" evidence="5">
    <location>
        <begin position="727"/>
        <end position="741"/>
    </location>
</feature>
<feature type="compositionally biased region" description="Low complexity" evidence="5">
    <location>
        <begin position="81"/>
        <end position="118"/>
    </location>
</feature>
<feature type="region of interest" description="Disordered" evidence="5">
    <location>
        <begin position="373"/>
        <end position="459"/>
    </location>
</feature>
<evidence type="ECO:0000256" key="3">
    <source>
        <dbReference type="ARBA" id="ARBA00022771"/>
    </source>
</evidence>
<evidence type="ECO:0000256" key="5">
    <source>
        <dbReference type="SAM" id="MobiDB-lite"/>
    </source>
</evidence>
<keyword evidence="4" id="KW-0862">Zinc</keyword>
<dbReference type="Proteomes" id="UP000815325">
    <property type="component" value="Unassembled WGS sequence"/>
</dbReference>
<feature type="compositionally biased region" description="Low complexity" evidence="5">
    <location>
        <begin position="56"/>
        <end position="68"/>
    </location>
</feature>
<feature type="region of interest" description="Disordered" evidence="5">
    <location>
        <begin position="1032"/>
        <end position="1087"/>
    </location>
</feature>
<dbReference type="InterPro" id="IPR051366">
    <property type="entry name" value="DEF8"/>
</dbReference>
<feature type="compositionally biased region" description="Basic and acidic residues" evidence="5">
    <location>
        <begin position="125"/>
        <end position="134"/>
    </location>
</feature>
<evidence type="ECO:0000256" key="4">
    <source>
        <dbReference type="ARBA" id="ARBA00022833"/>
    </source>
</evidence>
<proteinExistence type="predicted"/>
<feature type="region of interest" description="Disordered" evidence="5">
    <location>
        <begin position="1"/>
        <end position="345"/>
    </location>
</feature>
<name>A0ABQ7GJQ2_DUNSA</name>
<feature type="compositionally biased region" description="Low complexity" evidence="5">
    <location>
        <begin position="398"/>
        <end position="407"/>
    </location>
</feature>
<feature type="compositionally biased region" description="Low complexity" evidence="5">
    <location>
        <begin position="1032"/>
        <end position="1042"/>
    </location>
</feature>
<organism evidence="7 8">
    <name type="scientific">Dunaliella salina</name>
    <name type="common">Green alga</name>
    <name type="synonym">Protococcus salinus</name>
    <dbReference type="NCBI Taxonomy" id="3046"/>
    <lineage>
        <taxon>Eukaryota</taxon>
        <taxon>Viridiplantae</taxon>
        <taxon>Chlorophyta</taxon>
        <taxon>core chlorophytes</taxon>
        <taxon>Chlorophyceae</taxon>
        <taxon>CS clade</taxon>
        <taxon>Chlamydomonadales</taxon>
        <taxon>Dunaliellaceae</taxon>
        <taxon>Dunaliella</taxon>
    </lineage>
</organism>
<feature type="compositionally biased region" description="Low complexity" evidence="5">
    <location>
        <begin position="494"/>
        <end position="507"/>
    </location>
</feature>
<feature type="compositionally biased region" description="Pro residues" evidence="5">
    <location>
        <begin position="325"/>
        <end position="336"/>
    </location>
</feature>
<dbReference type="PANTHER" id="PTHR12326">
    <property type="entry name" value="PLECKSTRIN HOMOLOGY DOMAIN CONTAINING PROTEIN"/>
    <property type="match status" value="1"/>
</dbReference>
<keyword evidence="8" id="KW-1185">Reference proteome</keyword>
<feature type="compositionally biased region" description="Polar residues" evidence="5">
    <location>
        <begin position="44"/>
        <end position="55"/>
    </location>
</feature>
<evidence type="ECO:0000256" key="1">
    <source>
        <dbReference type="ARBA" id="ARBA00022723"/>
    </source>
</evidence>
<sequence>MAQRLMDLAHKALQARKPEACHPDASQKHPPNTASPGLAAHAPSSPSTPNESPGANSSIDKNNSNSSHNENKNNDNKDIDQSNNDKNSSNNSNSKSNNLSSSTSPGQTQTTAPAAAATCIPGQEDSPKRPHVDPEYSEPTSQGSPPAPHNETEEDALQHTCEAAAAHQSQDSPPTPRIETEEDALQHKCAAAHQSQDSPPTLRIQTEEDALLHKHEVAAAHKSQDRPPSPHIETEEDALQRKREAAAAQPQHRLWSALAQVTAAAQAARQSTARSNPSTATLSATATQQQQGDSQQPKPTTFAATQQQHPLTLALTAEPSNAGPPTTPSHHQPPAPSATAGASCSSRLPALAGSAWQGLSAVSAYVPSRWVRGGGEDSKPGSLDHTQQGQDGLSDGGASRVSTARAAATREARDTQQMQQSHTRTPPPTPPASTARRHGPATVPSGPGSGDEKREAGPRTVRARIHVIRGAGTAGNPALPLLLLRLEVDERAGSSSISGRSSCSNGGANDLQARPSSSKHTAKKRGSSPDLPAVRARIWVLPGMCQCGRTAAQHSSSVSPGSPRDASSMSTAALAVAHSPVSPDPPGDACSVSAAAPASVAVYRAQPCPKAGSQAQLEGQPCDSTASQASCTAAGSQTQLSTQPEGQQVCAPAQAYLAGSCLCCQPQPCLQQCAHSSSAHRAAAHTQQQCTHSSRAHTAAVRAPQHAAAQTAATVHTLQQCTHSSNAHTAAVQAQRDAAAQGRPSPEPQLLQLSLEVVSEAPGSRNASETAAAEKDEAAAHSSLYLHGQRLYGSAASAAAYAASVAAQAAASRLPSSQWGQFASHYLSHYLGAHNAHTSSPQAPAPPTSVTEAGSSPGRPSSQSGPMEASGMEGPPGAQCGKEGLRAGTAGFEECTANGVLGTTAGAGQLQQGLPRWSVLGSRDGGKNKAPLQQQQGGGGQAGEKVDEGEEEEGLGEMLEDLRQVLTQPQSDCSPLDFQNGSGYHGTQAAHPSNGSGMDVSSRGMQHISRSHCAAGDGAVVEGLRWASHAQQAASQQGSLQSRGDDVAARVPSAEPCESSPSDPLCGGPNSSSSSGSSRHQGSAHQQPLPIEAVKVVGHSQRANSLGETYTLYEMEVVAEPGEDGAHRSWRVARRFSDFVQLKRTLMPVLGPPSNSSSSSAAAQPQGSGHGLPPCWDELSQGRSVLGQMRFSSHASVLASSHSESLTIKLVTHVVPVLPEGQLLAQQAGMCAGCKGPLPAPAPAAARMSWSWSNLRAGSAGAGGARVCWYTGGLFCSVCHANDVRLIPGRVLHKWDLQPRPVCCAAAEFLSEVSARPVLCVSAINPDLLRRVAPLARAQYLRQEATRNLQSAVGSGGGRASRAEQIVQAAGLRGYLLSGHLGDFWALDDLSELSKGALSGLLPWLEGISRDVSKL</sequence>
<feature type="region of interest" description="Disordered" evidence="5">
    <location>
        <begin position="977"/>
        <end position="1011"/>
    </location>
</feature>
<keyword evidence="3" id="KW-0863">Zinc-finger</keyword>